<feature type="transmembrane region" description="Helical" evidence="5">
    <location>
        <begin position="488"/>
        <end position="519"/>
    </location>
</feature>
<evidence type="ECO:0000313" key="7">
    <source>
        <dbReference type="RefSeq" id="XP_013415940.1"/>
    </source>
</evidence>
<keyword evidence="5" id="KW-0812">Transmembrane</keyword>
<dbReference type="PANTHER" id="PTHR48043:SF145">
    <property type="entry name" value="FI06409P-RELATED"/>
    <property type="match status" value="1"/>
</dbReference>
<comment type="catalytic activity">
    <reaction evidence="5">
        <text>glucuronate acceptor + UDP-alpha-D-glucuronate = acceptor beta-D-glucuronoside + UDP + H(+)</text>
        <dbReference type="Rhea" id="RHEA:21032"/>
        <dbReference type="ChEBI" id="CHEBI:15378"/>
        <dbReference type="ChEBI" id="CHEBI:58052"/>
        <dbReference type="ChEBI" id="CHEBI:58223"/>
        <dbReference type="ChEBI" id="CHEBI:132367"/>
        <dbReference type="ChEBI" id="CHEBI:132368"/>
        <dbReference type="EC" id="2.4.1.17"/>
    </reaction>
</comment>
<keyword evidence="5" id="KW-0732">Signal</keyword>
<evidence type="ECO:0000256" key="4">
    <source>
        <dbReference type="RuleBase" id="RU003718"/>
    </source>
</evidence>
<comment type="similarity">
    <text evidence="1 4">Belongs to the UDP-glycosyltransferase family.</text>
</comment>
<dbReference type="PANTHER" id="PTHR48043">
    <property type="entry name" value="EG:EG0003.4 PROTEIN-RELATED"/>
    <property type="match status" value="1"/>
</dbReference>
<keyword evidence="3 4" id="KW-0808">Transferase</keyword>
<dbReference type="InterPro" id="IPR050271">
    <property type="entry name" value="UDP-glycosyltransferase"/>
</dbReference>
<dbReference type="SUPFAM" id="SSF53756">
    <property type="entry name" value="UDP-Glycosyltransferase/glycogen phosphorylase"/>
    <property type="match status" value="1"/>
</dbReference>
<evidence type="ECO:0000256" key="3">
    <source>
        <dbReference type="ARBA" id="ARBA00022679"/>
    </source>
</evidence>
<dbReference type="AlphaFoldDB" id="A0A1S3JZW8"/>
<dbReference type="CDD" id="cd03784">
    <property type="entry name" value="GT1_Gtf-like"/>
    <property type="match status" value="1"/>
</dbReference>
<comment type="subcellular location">
    <subcellularLocation>
        <location evidence="5">Membrane</location>
        <topology evidence="5">Single-pass membrane protein</topology>
    </subcellularLocation>
</comment>
<keyword evidence="5" id="KW-0472">Membrane</keyword>
<reference evidence="7" key="2">
    <citation type="submission" date="2025-08" db="UniProtKB">
        <authorList>
            <consortium name="RefSeq"/>
        </authorList>
    </citation>
    <scope>IDENTIFICATION</scope>
</reference>
<reference evidence="7" key="1">
    <citation type="journal article" date="2015" name="Nat. Commun.">
        <title>The Lingula genome provides insights into brachiopod evolution and the origin of phosphate biomineralization.</title>
        <authorList>
            <person name="Luo Y.J."/>
            <person name="Takeuchi T."/>
            <person name="Koyanagi R."/>
            <person name="Yamada L."/>
            <person name="Kanda M."/>
            <person name="Khalturina M."/>
            <person name="Fujie M."/>
            <person name="Yamasaki S.I."/>
            <person name="Endo K."/>
            <person name="Satoh N."/>
        </authorList>
    </citation>
    <scope>NUCLEOTIDE SEQUENCE</scope>
</reference>
<dbReference type="InterPro" id="IPR035595">
    <property type="entry name" value="UDP_glycos_trans_CS"/>
</dbReference>
<dbReference type="RefSeq" id="XP_013415940.1">
    <property type="nucleotide sequence ID" value="XM_013560486.2"/>
</dbReference>
<protein>
    <recommendedName>
        <fullName evidence="5">UDP-glucuronosyltransferase</fullName>
        <ecNumber evidence="5">2.4.1.17</ecNumber>
    </recommendedName>
</protein>
<dbReference type="EC" id="2.4.1.17" evidence="5"/>
<dbReference type="Proteomes" id="UP000085678">
    <property type="component" value="Unplaced"/>
</dbReference>
<dbReference type="OrthoDB" id="6072202at2759"/>
<feature type="signal peptide" evidence="5">
    <location>
        <begin position="1"/>
        <end position="23"/>
    </location>
</feature>
<dbReference type="GeneID" id="106177649"/>
<accession>A0A1S3JZW8</accession>
<dbReference type="STRING" id="7574.A0A1S3JZW8"/>
<dbReference type="GO" id="GO:0016020">
    <property type="term" value="C:membrane"/>
    <property type="evidence" value="ECO:0007669"/>
    <property type="project" value="UniProtKB-SubCell"/>
</dbReference>
<sequence>MEYKNIFFIILGCLCASLPTIHGAKTGRILMLPLQTQTHLAIFKSVAQELAQRGHKVTVVFSSAKEVPDGFNKTGMSIMKYTSSAPHLKWESEEFQNHLTFACIYNPNEMWKTMDKLTALYVDEGEAMLNDQTFSDNILKQKFDLAIVSGDMAARFLYILPYRLNIPYVSLASVVDPYVAGLPVLPSFVPNVWTSHTEEMNFQQRLSNTLDDILLSFTHPPALKDTLVHKHAVMKPFVTLRKLAIDSQAWLINTDYLVDYHLPSMPNTIYVGGLTTRQPRTISPPALKKYLDDSTEGVIIVSFGAVASYLPPLVSEKLVNALKDMRPLKVLWGFGGKPSEVPLPKNIKIEKWLPLNDVLAHPNVKLFVTNCGANAQFESVYHGVPMLNLPITNEQHYNAARSQYKGLSITIDLHHFKTEDLTAAMKRVIKEPKFKDNVKMAGTIFKARHDRPTERAAELTELVIQFGGKHLRSNLMEMSAYEYYMVDVVLVLIFVSIICAFLLKWLTGVFYIFLCSFLASHDKKSKSD</sequence>
<dbReference type="InterPro" id="IPR002213">
    <property type="entry name" value="UDP_glucos_trans"/>
</dbReference>
<organism evidence="6 7">
    <name type="scientific">Lingula anatina</name>
    <name type="common">Brachiopod</name>
    <name type="synonym">Lingula unguis</name>
    <dbReference type="NCBI Taxonomy" id="7574"/>
    <lineage>
        <taxon>Eukaryota</taxon>
        <taxon>Metazoa</taxon>
        <taxon>Spiralia</taxon>
        <taxon>Lophotrochozoa</taxon>
        <taxon>Brachiopoda</taxon>
        <taxon>Linguliformea</taxon>
        <taxon>Lingulata</taxon>
        <taxon>Lingulida</taxon>
        <taxon>Linguloidea</taxon>
        <taxon>Lingulidae</taxon>
        <taxon>Lingula</taxon>
    </lineage>
</organism>
<dbReference type="Gene3D" id="3.40.50.2000">
    <property type="entry name" value="Glycogen Phosphorylase B"/>
    <property type="match status" value="2"/>
</dbReference>
<name>A0A1S3JZW8_LINAN</name>
<dbReference type="FunFam" id="3.40.50.2000:FF:000021">
    <property type="entry name" value="UDP-glucuronosyltransferase"/>
    <property type="match status" value="1"/>
</dbReference>
<evidence type="ECO:0000256" key="2">
    <source>
        <dbReference type="ARBA" id="ARBA00022676"/>
    </source>
</evidence>
<evidence type="ECO:0000256" key="1">
    <source>
        <dbReference type="ARBA" id="ARBA00009995"/>
    </source>
</evidence>
<keyword evidence="5" id="KW-1133">Transmembrane helix</keyword>
<keyword evidence="6" id="KW-1185">Reference proteome</keyword>
<dbReference type="KEGG" id="lak:106177649"/>
<dbReference type="InParanoid" id="A0A1S3JZW8"/>
<keyword evidence="2 4" id="KW-0328">Glycosyltransferase</keyword>
<evidence type="ECO:0000256" key="5">
    <source>
        <dbReference type="RuleBase" id="RU362059"/>
    </source>
</evidence>
<dbReference type="PROSITE" id="PS00375">
    <property type="entry name" value="UDPGT"/>
    <property type="match status" value="1"/>
</dbReference>
<feature type="chain" id="PRO_5010000187" description="UDP-glucuronosyltransferase" evidence="5">
    <location>
        <begin position="24"/>
        <end position="528"/>
    </location>
</feature>
<evidence type="ECO:0000313" key="6">
    <source>
        <dbReference type="Proteomes" id="UP000085678"/>
    </source>
</evidence>
<proteinExistence type="inferred from homology"/>
<dbReference type="GO" id="GO:0015020">
    <property type="term" value="F:glucuronosyltransferase activity"/>
    <property type="evidence" value="ECO:0007669"/>
    <property type="project" value="UniProtKB-EC"/>
</dbReference>
<gene>
    <name evidence="7" type="primary">LOC106177649</name>
</gene>
<dbReference type="Pfam" id="PF00201">
    <property type="entry name" value="UDPGT"/>
    <property type="match status" value="1"/>
</dbReference>